<sequence length="79" mass="8837">MSPLKLYTTLLTSKRTSASFGDLKIIGTRFTNYFSRIVDQAVAGKEKATAIAQSVVLPKLKRLGRNPALQEKKYCNNFK</sequence>
<name>A0AAE0GV41_9CHLO</name>
<proteinExistence type="predicted"/>
<evidence type="ECO:0000313" key="1">
    <source>
        <dbReference type="EMBL" id="KAK3284712.1"/>
    </source>
</evidence>
<comment type="caution">
    <text evidence="1">The sequence shown here is derived from an EMBL/GenBank/DDBJ whole genome shotgun (WGS) entry which is preliminary data.</text>
</comment>
<accession>A0AAE0GV41</accession>
<keyword evidence="2" id="KW-1185">Reference proteome</keyword>
<gene>
    <name evidence="1" type="ORF">CYMTET_7652</name>
</gene>
<dbReference type="Proteomes" id="UP001190700">
    <property type="component" value="Unassembled WGS sequence"/>
</dbReference>
<organism evidence="1 2">
    <name type="scientific">Cymbomonas tetramitiformis</name>
    <dbReference type="NCBI Taxonomy" id="36881"/>
    <lineage>
        <taxon>Eukaryota</taxon>
        <taxon>Viridiplantae</taxon>
        <taxon>Chlorophyta</taxon>
        <taxon>Pyramimonadophyceae</taxon>
        <taxon>Pyramimonadales</taxon>
        <taxon>Pyramimonadaceae</taxon>
        <taxon>Cymbomonas</taxon>
    </lineage>
</organism>
<reference evidence="1 2" key="1">
    <citation type="journal article" date="2015" name="Genome Biol. Evol.">
        <title>Comparative Genomics of a Bacterivorous Green Alga Reveals Evolutionary Causalities and Consequences of Phago-Mixotrophic Mode of Nutrition.</title>
        <authorList>
            <person name="Burns J.A."/>
            <person name="Paasch A."/>
            <person name="Narechania A."/>
            <person name="Kim E."/>
        </authorList>
    </citation>
    <scope>NUCLEOTIDE SEQUENCE [LARGE SCALE GENOMIC DNA]</scope>
    <source>
        <strain evidence="1 2">PLY_AMNH</strain>
    </source>
</reference>
<protein>
    <submittedName>
        <fullName evidence="1">Uncharacterized protein</fullName>
    </submittedName>
</protein>
<dbReference type="EMBL" id="LGRX02002193">
    <property type="protein sequence ID" value="KAK3284712.1"/>
    <property type="molecule type" value="Genomic_DNA"/>
</dbReference>
<dbReference type="AlphaFoldDB" id="A0AAE0GV41"/>
<evidence type="ECO:0000313" key="2">
    <source>
        <dbReference type="Proteomes" id="UP001190700"/>
    </source>
</evidence>